<dbReference type="PROSITE" id="PS01184">
    <property type="entry name" value="UBIE_2"/>
    <property type="match status" value="1"/>
</dbReference>
<dbReference type="EMBL" id="FSRO01000001">
    <property type="protein sequence ID" value="SIO36654.1"/>
    <property type="molecule type" value="Genomic_DNA"/>
</dbReference>
<evidence type="ECO:0000313" key="5">
    <source>
        <dbReference type="EMBL" id="SIO36654.1"/>
    </source>
</evidence>
<evidence type="ECO:0000256" key="1">
    <source>
        <dbReference type="ARBA" id="ARBA00022603"/>
    </source>
</evidence>
<keyword evidence="2" id="KW-0808">Transferase</keyword>
<organism evidence="5 6">
    <name type="scientific">Nitrosomonas cryotolerans ATCC 49181</name>
    <dbReference type="NCBI Taxonomy" id="1131553"/>
    <lineage>
        <taxon>Bacteria</taxon>
        <taxon>Pseudomonadati</taxon>
        <taxon>Pseudomonadota</taxon>
        <taxon>Betaproteobacteria</taxon>
        <taxon>Nitrosomonadales</taxon>
        <taxon>Nitrosomonadaceae</taxon>
        <taxon>Nitrosomonas</taxon>
    </lineage>
</organism>
<dbReference type="PANTHER" id="PTHR43464">
    <property type="entry name" value="METHYLTRANSFERASE"/>
    <property type="match status" value="1"/>
</dbReference>
<evidence type="ECO:0000259" key="4">
    <source>
        <dbReference type="Pfam" id="PF13649"/>
    </source>
</evidence>
<dbReference type="InterPro" id="IPR029063">
    <property type="entry name" value="SAM-dependent_MTases_sf"/>
</dbReference>
<dbReference type="RefSeq" id="WP_028461835.1">
    <property type="nucleotide sequence ID" value="NZ_FSRO01000001.1"/>
</dbReference>
<dbReference type="InterPro" id="IPR041698">
    <property type="entry name" value="Methyltransf_25"/>
</dbReference>
<dbReference type="Gene3D" id="3.40.50.150">
    <property type="entry name" value="Vaccinia Virus protein VP39"/>
    <property type="match status" value="1"/>
</dbReference>
<dbReference type="eggNOG" id="COG2226">
    <property type="taxonomic scope" value="Bacteria"/>
</dbReference>
<dbReference type="GO" id="GO:0032259">
    <property type="term" value="P:methylation"/>
    <property type="evidence" value="ECO:0007669"/>
    <property type="project" value="UniProtKB-KW"/>
</dbReference>
<sequence length="221" mass="25023">MTEPLRERSYVPALGYHWLTPYYDRVVNLTTRDSVIKQALIQQARFEAGQNVLDLACGTGTLAILIKRDVSDISVTAVDCDRTVLSLAEHKANRAGVEIQFDCAFSDHLPYIDAYYDRVVSSLFFHHLTWEDKRRAVSEVYRVLKPGGEFHIADWGRADNGLMRSVFLAVQLFDGFKNTQDNVTGKLVDLLEQASFSQVETSRSFNTILGTMALYRAVKNH</sequence>
<evidence type="ECO:0000256" key="2">
    <source>
        <dbReference type="ARBA" id="ARBA00022679"/>
    </source>
</evidence>
<dbReference type="AlphaFoldDB" id="A0A1N6IX82"/>
<dbReference type="Proteomes" id="UP000185062">
    <property type="component" value="Unassembled WGS sequence"/>
</dbReference>
<dbReference type="PANTHER" id="PTHR43464:SF19">
    <property type="entry name" value="UBIQUINONE BIOSYNTHESIS O-METHYLTRANSFERASE, MITOCHONDRIAL"/>
    <property type="match status" value="1"/>
</dbReference>
<dbReference type="InterPro" id="IPR023576">
    <property type="entry name" value="UbiE/COQ5_MeTrFase_CS"/>
</dbReference>
<dbReference type="Pfam" id="PF13649">
    <property type="entry name" value="Methyltransf_25"/>
    <property type="match status" value="1"/>
</dbReference>
<dbReference type="STRING" id="44575.SAMN05216419_102525"/>
<dbReference type="CDD" id="cd02440">
    <property type="entry name" value="AdoMet_MTases"/>
    <property type="match status" value="1"/>
</dbReference>
<proteinExistence type="predicted"/>
<accession>A0A1N6IX82</accession>
<gene>
    <name evidence="5" type="ORF">SAMN02743940_2148</name>
</gene>
<keyword evidence="6" id="KW-1185">Reference proteome</keyword>
<keyword evidence="1 5" id="KW-0489">Methyltransferase</keyword>
<dbReference type="GO" id="GO:0008168">
    <property type="term" value="F:methyltransferase activity"/>
    <property type="evidence" value="ECO:0007669"/>
    <property type="project" value="UniProtKB-KW"/>
</dbReference>
<keyword evidence="3" id="KW-0949">S-adenosyl-L-methionine</keyword>
<dbReference type="SUPFAM" id="SSF53335">
    <property type="entry name" value="S-adenosyl-L-methionine-dependent methyltransferases"/>
    <property type="match status" value="1"/>
</dbReference>
<name>A0A1N6IX82_9PROT</name>
<evidence type="ECO:0000313" key="6">
    <source>
        <dbReference type="Proteomes" id="UP000185062"/>
    </source>
</evidence>
<feature type="domain" description="Methyltransferase" evidence="4">
    <location>
        <begin position="52"/>
        <end position="148"/>
    </location>
</feature>
<keyword evidence="5" id="KW-0830">Ubiquinone</keyword>
<reference evidence="5 6" key="1">
    <citation type="submission" date="2016-12" db="EMBL/GenBank/DDBJ databases">
        <authorList>
            <person name="Song W.-J."/>
            <person name="Kurnit D.M."/>
        </authorList>
    </citation>
    <scope>NUCLEOTIDE SEQUENCE [LARGE SCALE GENOMIC DNA]</scope>
    <source>
        <strain evidence="5 6">ATCC 49181</strain>
    </source>
</reference>
<evidence type="ECO:0000256" key="3">
    <source>
        <dbReference type="ARBA" id="ARBA00022691"/>
    </source>
</evidence>
<protein>
    <submittedName>
        <fullName evidence="5">Ubiquinone/menaquinone biosynthesis C-methylase UbiE</fullName>
    </submittedName>
</protein>